<evidence type="ECO:0000256" key="7">
    <source>
        <dbReference type="ARBA" id="ARBA00023163"/>
    </source>
</evidence>
<dbReference type="Gene3D" id="3.40.800.20">
    <property type="entry name" value="Histone deacetylase domain"/>
    <property type="match status" value="1"/>
</dbReference>
<dbReference type="EC" id="3.5.1.98" evidence="2"/>
<gene>
    <name evidence="9" type="primary">HDAC9_1</name>
    <name evidence="9" type="ORF">Ciccas_006675</name>
</gene>
<dbReference type="InterPro" id="IPR037138">
    <property type="entry name" value="His_deacetylse_dom_sf"/>
</dbReference>
<evidence type="ECO:0000256" key="4">
    <source>
        <dbReference type="ARBA" id="ARBA00022801"/>
    </source>
</evidence>
<sequence length="139" mass="15054">MKYATVLAYDLGMLAHHCTCQNDAFHPENPSRLVAIWQHLKSVGLSSECSHQPGRRAGLNELQLAHQDIYTVLFGSNPASRSRIDPTLLSRVRLCRLSCGGVGVDSDTAWHTAGHTAHAARLAAGCVIDLSIRVLIGKT</sequence>
<keyword evidence="3" id="KW-0678">Repressor</keyword>
<evidence type="ECO:0000256" key="8">
    <source>
        <dbReference type="ARBA" id="ARBA00023242"/>
    </source>
</evidence>
<name>A0ABD2Q8X5_9PLAT</name>
<keyword evidence="8" id="KW-0539">Nucleus</keyword>
<evidence type="ECO:0000256" key="5">
    <source>
        <dbReference type="ARBA" id="ARBA00022853"/>
    </source>
</evidence>
<dbReference type="GO" id="GO:0005634">
    <property type="term" value="C:nucleus"/>
    <property type="evidence" value="ECO:0007669"/>
    <property type="project" value="UniProtKB-SubCell"/>
</dbReference>
<dbReference type="AlphaFoldDB" id="A0ABD2Q8X5"/>
<dbReference type="GO" id="GO:0141221">
    <property type="term" value="F:histone deacetylase activity, hydrolytic mechanism"/>
    <property type="evidence" value="ECO:0007669"/>
    <property type="project" value="UniProtKB-EC"/>
</dbReference>
<keyword evidence="4" id="KW-0378">Hydrolase</keyword>
<reference evidence="9 10" key="1">
    <citation type="submission" date="2024-11" db="EMBL/GenBank/DDBJ databases">
        <title>Adaptive evolution of stress response genes in parasites aligns with host niche diversity.</title>
        <authorList>
            <person name="Hahn C."/>
            <person name="Resl P."/>
        </authorList>
    </citation>
    <scope>NUCLEOTIDE SEQUENCE [LARGE SCALE GENOMIC DNA]</scope>
    <source>
        <strain evidence="9">EGGRZ-B1_66</strain>
        <tissue evidence="9">Body</tissue>
    </source>
</reference>
<proteinExistence type="predicted"/>
<accession>A0ABD2Q8X5</accession>
<dbReference type="InterPro" id="IPR023696">
    <property type="entry name" value="Ureohydrolase_dom_sf"/>
</dbReference>
<protein>
    <recommendedName>
        <fullName evidence="2">histone deacetylase</fullName>
        <ecNumber evidence="2">3.5.1.98</ecNumber>
    </recommendedName>
</protein>
<keyword evidence="7" id="KW-0804">Transcription</keyword>
<dbReference type="EMBL" id="JBJKFK010000926">
    <property type="protein sequence ID" value="KAL3314706.1"/>
    <property type="molecule type" value="Genomic_DNA"/>
</dbReference>
<evidence type="ECO:0000256" key="3">
    <source>
        <dbReference type="ARBA" id="ARBA00022491"/>
    </source>
</evidence>
<dbReference type="PANTHER" id="PTHR10625:SF5">
    <property type="entry name" value="HISTONE DEACETYLASE"/>
    <property type="match status" value="1"/>
</dbReference>
<keyword evidence="6" id="KW-0805">Transcription regulation</keyword>
<evidence type="ECO:0000256" key="2">
    <source>
        <dbReference type="ARBA" id="ARBA00012111"/>
    </source>
</evidence>
<organism evidence="9 10">
    <name type="scientific">Cichlidogyrus casuarinus</name>
    <dbReference type="NCBI Taxonomy" id="1844966"/>
    <lineage>
        <taxon>Eukaryota</taxon>
        <taxon>Metazoa</taxon>
        <taxon>Spiralia</taxon>
        <taxon>Lophotrochozoa</taxon>
        <taxon>Platyhelminthes</taxon>
        <taxon>Monogenea</taxon>
        <taxon>Monopisthocotylea</taxon>
        <taxon>Dactylogyridea</taxon>
        <taxon>Ancyrocephalidae</taxon>
        <taxon>Cichlidogyrus</taxon>
    </lineage>
</organism>
<evidence type="ECO:0000256" key="6">
    <source>
        <dbReference type="ARBA" id="ARBA00023015"/>
    </source>
</evidence>
<dbReference type="SUPFAM" id="SSF52768">
    <property type="entry name" value="Arginase/deacetylase"/>
    <property type="match status" value="1"/>
</dbReference>
<dbReference type="Proteomes" id="UP001626550">
    <property type="component" value="Unassembled WGS sequence"/>
</dbReference>
<evidence type="ECO:0000313" key="9">
    <source>
        <dbReference type="EMBL" id="KAL3314706.1"/>
    </source>
</evidence>
<dbReference type="PANTHER" id="PTHR10625">
    <property type="entry name" value="HISTONE DEACETYLASE HDAC1-RELATED"/>
    <property type="match status" value="1"/>
</dbReference>
<dbReference type="GO" id="GO:0010468">
    <property type="term" value="P:regulation of gene expression"/>
    <property type="evidence" value="ECO:0007669"/>
    <property type="project" value="UniProtKB-ARBA"/>
</dbReference>
<evidence type="ECO:0000313" key="10">
    <source>
        <dbReference type="Proteomes" id="UP001626550"/>
    </source>
</evidence>
<keyword evidence="5" id="KW-0156">Chromatin regulator</keyword>
<keyword evidence="10" id="KW-1185">Reference proteome</keyword>
<comment type="caution">
    <text evidence="9">The sequence shown here is derived from an EMBL/GenBank/DDBJ whole genome shotgun (WGS) entry which is preliminary data.</text>
</comment>
<evidence type="ECO:0000256" key="1">
    <source>
        <dbReference type="ARBA" id="ARBA00004123"/>
    </source>
</evidence>
<comment type="subcellular location">
    <subcellularLocation>
        <location evidence="1">Nucleus</location>
    </subcellularLocation>
</comment>